<dbReference type="Gene3D" id="3.20.20.80">
    <property type="entry name" value="Glycosidases"/>
    <property type="match status" value="1"/>
</dbReference>
<sequence length="278" mass="31728">MLEKEYNSDKYLILEVYAPWEHYKGYFGSLMSPFNFFMVNGLYMDSNAATLKDIVTNYMNNIPQGRWPNWVIENHDNTRAGSRMGAEMIDAMNMLILLLPGSSVVYQGEEIGMVDTHVRSYQILDCCGRDPERTPMQWNSDRNAGFSKANRTWLPVNTDYWKTNVNAQSYVKNSHLNTFRKLVELRKTLISSTELETATIGDWVFVFKRENKGQVYIIMINLNNREELAVLDGSLKDLPASLTVYIPSDNAAYTTGTSIKTSNPIHLRPRSGLVLKGV</sequence>
<evidence type="ECO:0000259" key="1">
    <source>
        <dbReference type="Pfam" id="PF00128"/>
    </source>
</evidence>
<protein>
    <submittedName>
        <fullName evidence="2">Alpha-amylase</fullName>
    </submittedName>
</protein>
<feature type="domain" description="Glycosyl hydrolase family 13 catalytic" evidence="1">
    <location>
        <begin position="46"/>
        <end position="188"/>
    </location>
</feature>
<dbReference type="InterPro" id="IPR006047">
    <property type="entry name" value="GH13_cat_dom"/>
</dbReference>
<name>R4WR76_RIPPE</name>
<reference evidence="2" key="1">
    <citation type="journal article" date="2013" name="PLoS ONE">
        <title>Gene expression in gut symbiotic organ of stinkbug affected by extracellular bacterial symbiont.</title>
        <authorList>
            <person name="Futahashi R."/>
            <person name="Tanaka K."/>
            <person name="Tanahashi M."/>
            <person name="Nikoh N."/>
            <person name="Kikuchi Y."/>
            <person name="Lee B.L."/>
            <person name="Fukatsu T."/>
        </authorList>
    </citation>
    <scope>NUCLEOTIDE SEQUENCE</scope>
    <source>
        <tissue evidence="2">Midgut</tissue>
    </source>
</reference>
<dbReference type="EMBL" id="AK417167">
    <property type="protein sequence ID" value="BAN20382.1"/>
    <property type="molecule type" value="mRNA"/>
</dbReference>
<dbReference type="Pfam" id="PF00128">
    <property type="entry name" value="Alpha-amylase"/>
    <property type="match status" value="1"/>
</dbReference>
<accession>R4WR76</accession>
<dbReference type="AlphaFoldDB" id="R4WR76"/>
<proteinExistence type="evidence at transcript level"/>
<dbReference type="PANTHER" id="PTHR10357">
    <property type="entry name" value="ALPHA-AMYLASE FAMILY MEMBER"/>
    <property type="match status" value="1"/>
</dbReference>
<evidence type="ECO:0000313" key="2">
    <source>
        <dbReference type="EMBL" id="BAN20382.1"/>
    </source>
</evidence>
<dbReference type="PANTHER" id="PTHR10357:SF179">
    <property type="entry name" value="NEUTRAL AND BASIC AMINO ACID TRANSPORT PROTEIN RBAT"/>
    <property type="match status" value="1"/>
</dbReference>
<dbReference type="GO" id="GO:0005975">
    <property type="term" value="P:carbohydrate metabolic process"/>
    <property type="evidence" value="ECO:0007669"/>
    <property type="project" value="InterPro"/>
</dbReference>
<dbReference type="InterPro" id="IPR013780">
    <property type="entry name" value="Glyco_hydro_b"/>
</dbReference>
<organism evidence="2">
    <name type="scientific">Riptortus pedestris</name>
    <name type="common">Bean bug</name>
    <dbReference type="NCBI Taxonomy" id="329032"/>
    <lineage>
        <taxon>Eukaryota</taxon>
        <taxon>Metazoa</taxon>
        <taxon>Ecdysozoa</taxon>
        <taxon>Arthropoda</taxon>
        <taxon>Hexapoda</taxon>
        <taxon>Insecta</taxon>
        <taxon>Pterygota</taxon>
        <taxon>Neoptera</taxon>
        <taxon>Paraneoptera</taxon>
        <taxon>Hemiptera</taxon>
        <taxon>Heteroptera</taxon>
        <taxon>Panheteroptera</taxon>
        <taxon>Pentatomomorpha</taxon>
        <taxon>Coreoidea</taxon>
        <taxon>Alydidae</taxon>
        <taxon>Riptortus</taxon>
    </lineage>
</organism>
<dbReference type="SUPFAM" id="SSF51445">
    <property type="entry name" value="(Trans)glycosidases"/>
    <property type="match status" value="1"/>
</dbReference>
<dbReference type="InterPro" id="IPR017853">
    <property type="entry name" value="GH"/>
</dbReference>
<dbReference type="Gene3D" id="2.60.40.1180">
    <property type="entry name" value="Golgi alpha-mannosidase II"/>
    <property type="match status" value="1"/>
</dbReference>